<feature type="transmembrane region" description="Helical" evidence="9">
    <location>
        <begin position="301"/>
        <end position="322"/>
    </location>
</feature>
<dbReference type="Gene3D" id="1.20.1070.10">
    <property type="entry name" value="Rhodopsin 7-helix transmembrane proteins"/>
    <property type="match status" value="1"/>
</dbReference>
<feature type="transmembrane region" description="Helical" evidence="9">
    <location>
        <begin position="36"/>
        <end position="58"/>
    </location>
</feature>
<proteinExistence type="inferred from homology"/>
<keyword evidence="6 8" id="KW-0675">Receptor</keyword>
<keyword evidence="5 9" id="KW-0472">Membrane</keyword>
<dbReference type="SMART" id="SM01381">
    <property type="entry name" value="7TM_GPCR_Srsx"/>
    <property type="match status" value="1"/>
</dbReference>
<dbReference type="GO" id="GO:0005886">
    <property type="term" value="C:plasma membrane"/>
    <property type="evidence" value="ECO:0007669"/>
    <property type="project" value="TreeGrafter"/>
</dbReference>
<dbReference type="OrthoDB" id="5962705at2759"/>
<evidence type="ECO:0000256" key="3">
    <source>
        <dbReference type="ARBA" id="ARBA00022989"/>
    </source>
</evidence>
<evidence type="ECO:0000256" key="6">
    <source>
        <dbReference type="ARBA" id="ARBA00023170"/>
    </source>
</evidence>
<sequence length="360" mass="40453">MATLGPSLNNCVSTNSSLIVNDTLITVGDEGRLNSIRWFMVVILATGVLGNCSFLLVVARRESMRNVINVYLANLAIADIILLIVSSIPSLTNTAPHSSKIWGCMFMVITTTSYYSSISTVSLLAWDRFRAICKPIKHMAISSIKRSMKLVAAAWCCSLIYSVIVYLERMVTLKGCKLSGVAPLSNSPIESYKTDNFHPSPSLSDVFLVLPFIVCLSLNCWLYARIIHALRNRFAHRMNRPNQQVPEWIRKICQSRVRITRMLALNSLIFFLCNAPRSVTTISGYIHETLGVTRWDADQNIHVLSTVLFVVNSCINPLIYNLTNTKYRQAFREVFMPSCCSSSRPTQRTPRVVHLHILSD</sequence>
<dbReference type="InterPro" id="IPR000276">
    <property type="entry name" value="GPCR_Rhodpsn"/>
</dbReference>
<evidence type="ECO:0000259" key="10">
    <source>
        <dbReference type="PROSITE" id="PS50262"/>
    </source>
</evidence>
<comment type="similarity">
    <text evidence="8">Belongs to the G-protein coupled receptor 1 family.</text>
</comment>
<keyword evidence="4 8" id="KW-0297">G-protein coupled receptor</keyword>
<dbReference type="Pfam" id="PF00001">
    <property type="entry name" value="7tm_1"/>
    <property type="match status" value="1"/>
</dbReference>
<name>A0A914BA42_PATMI</name>
<evidence type="ECO:0000313" key="11">
    <source>
        <dbReference type="EnsemblMetazoa" id="XP_038073063.1"/>
    </source>
</evidence>
<keyword evidence="7 8" id="KW-0807">Transducer</keyword>
<feature type="domain" description="G-protein coupled receptors family 1 profile" evidence="10">
    <location>
        <begin position="50"/>
        <end position="320"/>
    </location>
</feature>
<keyword evidence="3 9" id="KW-1133">Transmembrane helix</keyword>
<evidence type="ECO:0000256" key="5">
    <source>
        <dbReference type="ARBA" id="ARBA00023136"/>
    </source>
</evidence>
<dbReference type="SUPFAM" id="SSF81321">
    <property type="entry name" value="Family A G protein-coupled receptor-like"/>
    <property type="match status" value="1"/>
</dbReference>
<dbReference type="PROSITE" id="PS00237">
    <property type="entry name" value="G_PROTEIN_RECEP_F1_1"/>
    <property type="match status" value="1"/>
</dbReference>
<dbReference type="GO" id="GO:0004930">
    <property type="term" value="F:G protein-coupled receptor activity"/>
    <property type="evidence" value="ECO:0007669"/>
    <property type="project" value="UniProtKB-KW"/>
</dbReference>
<dbReference type="PANTHER" id="PTHR24243:SF208">
    <property type="entry name" value="PYROKININ-1 RECEPTOR"/>
    <property type="match status" value="1"/>
</dbReference>
<evidence type="ECO:0000256" key="7">
    <source>
        <dbReference type="ARBA" id="ARBA00023224"/>
    </source>
</evidence>
<dbReference type="AlphaFoldDB" id="A0A914BA42"/>
<evidence type="ECO:0000256" key="2">
    <source>
        <dbReference type="ARBA" id="ARBA00022692"/>
    </source>
</evidence>
<protein>
    <recommendedName>
        <fullName evidence="10">G-protein coupled receptors family 1 profile domain-containing protein</fullName>
    </recommendedName>
</protein>
<feature type="transmembrane region" description="Helical" evidence="9">
    <location>
        <begin position="147"/>
        <end position="167"/>
    </location>
</feature>
<keyword evidence="12" id="KW-1185">Reference proteome</keyword>
<dbReference type="EnsemblMetazoa" id="XM_038217135.1">
    <property type="protein sequence ID" value="XP_038073063.1"/>
    <property type="gene ID" value="LOC119741384"/>
</dbReference>
<accession>A0A914BA42</accession>
<feature type="transmembrane region" description="Helical" evidence="9">
    <location>
        <begin position="100"/>
        <end position="126"/>
    </location>
</feature>
<dbReference type="PANTHER" id="PTHR24243">
    <property type="entry name" value="G-PROTEIN COUPLED RECEPTOR"/>
    <property type="match status" value="1"/>
</dbReference>
<keyword evidence="2 8" id="KW-0812">Transmembrane</keyword>
<dbReference type="InterPro" id="IPR017452">
    <property type="entry name" value="GPCR_Rhodpsn_7TM"/>
</dbReference>
<dbReference type="PRINTS" id="PR00237">
    <property type="entry name" value="GPCRRHODOPSN"/>
</dbReference>
<feature type="transmembrane region" description="Helical" evidence="9">
    <location>
        <begin position="263"/>
        <end position="286"/>
    </location>
</feature>
<dbReference type="RefSeq" id="XP_038073063.1">
    <property type="nucleotide sequence ID" value="XM_038217135.1"/>
</dbReference>
<evidence type="ECO:0000256" key="8">
    <source>
        <dbReference type="RuleBase" id="RU000688"/>
    </source>
</evidence>
<comment type="subcellular location">
    <subcellularLocation>
        <location evidence="1">Membrane</location>
        <topology evidence="1">Multi-pass membrane protein</topology>
    </subcellularLocation>
</comment>
<evidence type="ECO:0000256" key="1">
    <source>
        <dbReference type="ARBA" id="ARBA00004141"/>
    </source>
</evidence>
<reference evidence="11" key="1">
    <citation type="submission" date="2022-11" db="UniProtKB">
        <authorList>
            <consortium name="EnsemblMetazoa"/>
        </authorList>
    </citation>
    <scope>IDENTIFICATION</scope>
</reference>
<organism evidence="11 12">
    <name type="scientific">Patiria miniata</name>
    <name type="common">Bat star</name>
    <name type="synonym">Asterina miniata</name>
    <dbReference type="NCBI Taxonomy" id="46514"/>
    <lineage>
        <taxon>Eukaryota</taxon>
        <taxon>Metazoa</taxon>
        <taxon>Echinodermata</taxon>
        <taxon>Eleutherozoa</taxon>
        <taxon>Asterozoa</taxon>
        <taxon>Asteroidea</taxon>
        <taxon>Valvatacea</taxon>
        <taxon>Valvatida</taxon>
        <taxon>Asterinidae</taxon>
        <taxon>Patiria</taxon>
    </lineage>
</organism>
<evidence type="ECO:0000313" key="12">
    <source>
        <dbReference type="Proteomes" id="UP000887568"/>
    </source>
</evidence>
<dbReference type="Proteomes" id="UP000887568">
    <property type="component" value="Unplaced"/>
</dbReference>
<feature type="transmembrane region" description="Helical" evidence="9">
    <location>
        <begin position="206"/>
        <end position="224"/>
    </location>
</feature>
<feature type="transmembrane region" description="Helical" evidence="9">
    <location>
        <begin position="70"/>
        <end position="88"/>
    </location>
</feature>
<dbReference type="CDD" id="cd00637">
    <property type="entry name" value="7tm_classA_rhodopsin-like"/>
    <property type="match status" value="1"/>
</dbReference>
<evidence type="ECO:0000256" key="4">
    <source>
        <dbReference type="ARBA" id="ARBA00023040"/>
    </source>
</evidence>
<dbReference type="OMA" id="GVTRWDA"/>
<dbReference type="GeneID" id="119741384"/>
<evidence type="ECO:0000256" key="9">
    <source>
        <dbReference type="SAM" id="Phobius"/>
    </source>
</evidence>
<dbReference type="PROSITE" id="PS50262">
    <property type="entry name" value="G_PROTEIN_RECEP_F1_2"/>
    <property type="match status" value="1"/>
</dbReference>